<evidence type="ECO:0000313" key="3">
    <source>
        <dbReference type="Proteomes" id="UP000191418"/>
    </source>
</evidence>
<gene>
    <name evidence="2" type="ORF">BTE48_01435</name>
</gene>
<dbReference type="InterPro" id="IPR019660">
    <property type="entry name" value="Put_sensory_transdc_reg_YbjN"/>
</dbReference>
<dbReference type="EMBL" id="MTSM01000001">
    <property type="protein sequence ID" value="OPX57114.1"/>
    <property type="molecule type" value="Genomic_DNA"/>
</dbReference>
<comment type="caution">
    <text evidence="2">The sequence shown here is derived from an EMBL/GenBank/DDBJ whole genome shotgun (WGS) entry which is preliminary data.</text>
</comment>
<dbReference type="AlphaFoldDB" id="A0A1T4QV85"/>
<dbReference type="STRING" id="64969.SAMN02745127_02012"/>
<feature type="region of interest" description="Disordered" evidence="1">
    <location>
        <begin position="141"/>
        <end position="160"/>
    </location>
</feature>
<dbReference type="OrthoDB" id="6398515at2"/>
<dbReference type="Pfam" id="PF10722">
    <property type="entry name" value="YbjN"/>
    <property type="match status" value="1"/>
</dbReference>
<accession>A0A1T4QV85</accession>
<dbReference type="RefSeq" id="WP_078745602.1">
    <property type="nucleotide sequence ID" value="NZ_FUXG01000013.1"/>
</dbReference>
<name>A0A1T4QV85_9GAMM</name>
<dbReference type="Proteomes" id="UP000191418">
    <property type="component" value="Unassembled WGS sequence"/>
</dbReference>
<feature type="compositionally biased region" description="Acidic residues" evidence="1">
    <location>
        <begin position="146"/>
        <end position="160"/>
    </location>
</feature>
<evidence type="ECO:0000256" key="1">
    <source>
        <dbReference type="SAM" id="MobiDB-lite"/>
    </source>
</evidence>
<keyword evidence="3" id="KW-1185">Reference proteome</keyword>
<sequence length="160" mass="18356">MEPIFVPDSEQVRRWLNEGSTTNFVCEHCDGLHLTDLQQLDGVLDSRIFVESDHLYITSELEIRPTALLPMTIELSRMNVAFPHIKLFLEVTDESLPKLIIMDTLHTRAGVSFSQFRHFLLTTMETTRQLVTDCQEMGILTYPDQGESEEDDESESVSLH</sequence>
<protein>
    <submittedName>
        <fullName evidence="2">Uncharacterized protein</fullName>
    </submittedName>
</protein>
<evidence type="ECO:0000313" key="2">
    <source>
        <dbReference type="EMBL" id="OPX57114.1"/>
    </source>
</evidence>
<organism evidence="2 3">
    <name type="scientific">Oceanospirillum multiglobuliferum</name>
    <dbReference type="NCBI Taxonomy" id="64969"/>
    <lineage>
        <taxon>Bacteria</taxon>
        <taxon>Pseudomonadati</taxon>
        <taxon>Pseudomonadota</taxon>
        <taxon>Gammaproteobacteria</taxon>
        <taxon>Oceanospirillales</taxon>
        <taxon>Oceanospirillaceae</taxon>
        <taxon>Oceanospirillum</taxon>
    </lineage>
</organism>
<reference evidence="2 3" key="1">
    <citation type="submission" date="2017-01" db="EMBL/GenBank/DDBJ databases">
        <title>Genome Sequencing of a Marine Spirillum, Oceanospirillum multiglobuliferum ATCC 33336, from Japan.</title>
        <authorList>
            <person name="Carney J.G."/>
            <person name="Trachtenberg A.M."/>
            <person name="Rheaume B.A."/>
            <person name="Linnane J.D."/>
            <person name="Pitts N.L."/>
            <person name="Mykles D.L."/>
            <person name="Maclea K.S."/>
        </authorList>
    </citation>
    <scope>NUCLEOTIDE SEQUENCE [LARGE SCALE GENOMIC DNA]</scope>
    <source>
        <strain evidence="2 3">ATCC 33336</strain>
    </source>
</reference>
<proteinExistence type="predicted"/>